<reference evidence="3" key="1">
    <citation type="journal article" date="2019" name="Int. J. Syst. Evol. Microbiol.">
        <title>The Global Catalogue of Microorganisms (GCM) 10K type strain sequencing project: providing services to taxonomists for standard genome sequencing and annotation.</title>
        <authorList>
            <consortium name="The Broad Institute Genomics Platform"/>
            <consortium name="The Broad Institute Genome Sequencing Center for Infectious Disease"/>
            <person name="Wu L."/>
            <person name="Ma J."/>
        </authorList>
    </citation>
    <scope>NUCLEOTIDE SEQUENCE [LARGE SCALE GENOMIC DNA]</scope>
    <source>
        <strain evidence="3">JCM 31404</strain>
    </source>
</reference>
<evidence type="ECO:0000256" key="1">
    <source>
        <dbReference type="SAM" id="MobiDB-lite"/>
    </source>
</evidence>
<dbReference type="Proteomes" id="UP000634308">
    <property type="component" value="Unassembled WGS sequence"/>
</dbReference>
<accession>A0ABQ2RRZ1</accession>
<gene>
    <name evidence="2" type="ORF">GCM10008959_10420</name>
</gene>
<name>A0ABQ2RRZ1_9DEIO</name>
<dbReference type="InterPro" id="IPR013207">
    <property type="entry name" value="LGFP"/>
</dbReference>
<proteinExistence type="predicted"/>
<dbReference type="EMBL" id="BMQM01000004">
    <property type="protein sequence ID" value="GGR51003.1"/>
    <property type="molecule type" value="Genomic_DNA"/>
</dbReference>
<comment type="caution">
    <text evidence="2">The sequence shown here is derived from an EMBL/GenBank/DDBJ whole genome shotgun (WGS) entry which is preliminary data.</text>
</comment>
<sequence length="510" mass="54228">MPTVPQPDDPQPGDLQPGAAPPGDDPQRCVTHTTRLTVTDDETFGPGEHARLIRRGTVILGPQQPTLTDLTTGRCGGDTRVDVRVTYARAPRRAVTVSVQVRLFETHHPDRPAPAAEVSVSGRVPDGQTRTLTARVRAACLSVTVSNLSLNPADPAGTLEAKAQALGAAFTGAPTGPCEAVRGGHRRRYERCDLYFSPATGAHEVHGDIRRKYDARGGPDSDLALPVTDQTPTQDGQGHFNHFQGNGSVYWHPRTGPMVIGGPTRALWAASGWERGPYGYPTSDPLGSDAPASGPGERFSDFQNGVLFLAGGAPLTPATATLNAGRLVHAFERALRRRAGAQRMQITAVTCTGVSDTAPDFSRSGNRTVTFRVTGEQRSGDWAIPEPTFELTVPVQFAATPPPDARRAVTLIARQAGVIGLHTAPHPGAPHAGAAHPDPEGHVRALHDLTDLFRAPVRLAVIPAQAGLLSVKVLPGGDLRLYFRPDERGRAAATLARRTLDQLDLWPASP</sequence>
<feature type="compositionally biased region" description="Pro residues" evidence="1">
    <location>
        <begin position="1"/>
        <end position="10"/>
    </location>
</feature>
<dbReference type="Pfam" id="PF08310">
    <property type="entry name" value="LGFP"/>
    <property type="match status" value="2"/>
</dbReference>
<protein>
    <submittedName>
        <fullName evidence="2">Uncharacterized protein</fullName>
    </submittedName>
</protein>
<evidence type="ECO:0000313" key="2">
    <source>
        <dbReference type="EMBL" id="GGR51003.1"/>
    </source>
</evidence>
<organism evidence="2 3">
    <name type="scientific">Deinococcus seoulensis</name>
    <dbReference type="NCBI Taxonomy" id="1837379"/>
    <lineage>
        <taxon>Bacteria</taxon>
        <taxon>Thermotogati</taxon>
        <taxon>Deinococcota</taxon>
        <taxon>Deinococci</taxon>
        <taxon>Deinococcales</taxon>
        <taxon>Deinococcaceae</taxon>
        <taxon>Deinococcus</taxon>
    </lineage>
</organism>
<feature type="region of interest" description="Disordered" evidence="1">
    <location>
        <begin position="1"/>
        <end position="27"/>
    </location>
</feature>
<evidence type="ECO:0000313" key="3">
    <source>
        <dbReference type="Proteomes" id="UP000634308"/>
    </source>
</evidence>
<keyword evidence="3" id="KW-1185">Reference proteome</keyword>
<dbReference type="RefSeq" id="WP_189063922.1">
    <property type="nucleotide sequence ID" value="NZ_BMQM01000004.1"/>
</dbReference>